<sequence length="113" mass="11844">MLKHICMAAATSFVALPALAQTCTFTTECYEAEACQDTSFSLTAALDDAKLVTDFGDLTVVGVKNDAPVTTVFATGEGAEYLLSRNAGTARFTAHSNDGPTSITYLGTCEGEF</sequence>
<gene>
    <name evidence="2" type="ORF">SAMN05444851_1801</name>
</gene>
<feature type="signal peptide" evidence="1">
    <location>
        <begin position="1"/>
        <end position="20"/>
    </location>
</feature>
<reference evidence="2 3" key="1">
    <citation type="submission" date="2016-10" db="EMBL/GenBank/DDBJ databases">
        <authorList>
            <person name="de Groot N.N."/>
        </authorList>
    </citation>
    <scope>NUCLEOTIDE SEQUENCE [LARGE SCALE GENOMIC DNA]</scope>
    <source>
        <strain evidence="2 3">DSM 29439</strain>
    </source>
</reference>
<accession>A0A1I0PPU1</accession>
<keyword evidence="3" id="KW-1185">Reference proteome</keyword>
<organism evidence="2 3">
    <name type="scientific">Aliiroseovarius sediminilitoris</name>
    <dbReference type="NCBI Taxonomy" id="1173584"/>
    <lineage>
        <taxon>Bacteria</taxon>
        <taxon>Pseudomonadati</taxon>
        <taxon>Pseudomonadota</taxon>
        <taxon>Alphaproteobacteria</taxon>
        <taxon>Rhodobacterales</taxon>
        <taxon>Paracoccaceae</taxon>
        <taxon>Aliiroseovarius</taxon>
    </lineage>
</organism>
<proteinExistence type="predicted"/>
<evidence type="ECO:0000313" key="3">
    <source>
        <dbReference type="Proteomes" id="UP000199650"/>
    </source>
</evidence>
<protein>
    <recommendedName>
        <fullName evidence="4">Membrane-bound lysozyme-inhibitor of c-type lysozyme</fullName>
    </recommendedName>
</protein>
<dbReference type="AlphaFoldDB" id="A0A1I0PPU1"/>
<dbReference type="Proteomes" id="UP000199650">
    <property type="component" value="Unassembled WGS sequence"/>
</dbReference>
<evidence type="ECO:0008006" key="4">
    <source>
        <dbReference type="Google" id="ProtNLM"/>
    </source>
</evidence>
<name>A0A1I0PPU1_9RHOB</name>
<evidence type="ECO:0000256" key="1">
    <source>
        <dbReference type="SAM" id="SignalP"/>
    </source>
</evidence>
<dbReference type="EMBL" id="FOJB01000001">
    <property type="protein sequence ID" value="SEW16404.1"/>
    <property type="molecule type" value="Genomic_DNA"/>
</dbReference>
<dbReference type="STRING" id="1173584.SAMN05444851_1801"/>
<keyword evidence="1" id="KW-0732">Signal</keyword>
<evidence type="ECO:0000313" key="2">
    <source>
        <dbReference type="EMBL" id="SEW16404.1"/>
    </source>
</evidence>
<dbReference type="OrthoDB" id="7876140at2"/>
<dbReference type="RefSeq" id="WP_091429989.1">
    <property type="nucleotide sequence ID" value="NZ_FOJB01000001.1"/>
</dbReference>
<feature type="chain" id="PRO_5011520541" description="Membrane-bound lysozyme-inhibitor of c-type lysozyme" evidence="1">
    <location>
        <begin position="21"/>
        <end position="113"/>
    </location>
</feature>